<feature type="chain" id="PRO_5046963158" description="Beta-lactamase-related domain-containing protein" evidence="1">
    <location>
        <begin position="22"/>
        <end position="152"/>
    </location>
</feature>
<dbReference type="Gene3D" id="3.40.710.10">
    <property type="entry name" value="DD-peptidase/beta-lactamase superfamily"/>
    <property type="match status" value="1"/>
</dbReference>
<dbReference type="InterPro" id="IPR050491">
    <property type="entry name" value="AmpC-like"/>
</dbReference>
<gene>
    <name evidence="3" type="ORF">SBA_ch2_2320</name>
</gene>
<dbReference type="Proteomes" id="UP001059971">
    <property type="component" value="Chromosome 2"/>
</dbReference>
<evidence type="ECO:0000313" key="4">
    <source>
        <dbReference type="Proteomes" id="UP001059971"/>
    </source>
</evidence>
<dbReference type="InterPro" id="IPR001466">
    <property type="entry name" value="Beta-lactam-related"/>
</dbReference>
<organism evidence="3 4">
    <name type="scientific">Sphingomonas bisphenolicum</name>
    <dbReference type="NCBI Taxonomy" id="296544"/>
    <lineage>
        <taxon>Bacteria</taxon>
        <taxon>Pseudomonadati</taxon>
        <taxon>Pseudomonadota</taxon>
        <taxon>Alphaproteobacteria</taxon>
        <taxon>Sphingomonadales</taxon>
        <taxon>Sphingomonadaceae</taxon>
        <taxon>Sphingomonas</taxon>
    </lineage>
</organism>
<dbReference type="PANTHER" id="PTHR46825">
    <property type="entry name" value="D-ALANYL-D-ALANINE-CARBOXYPEPTIDASE/ENDOPEPTIDASE AMPH"/>
    <property type="match status" value="1"/>
</dbReference>
<keyword evidence="4" id="KW-1185">Reference proteome</keyword>
<dbReference type="Pfam" id="PF00144">
    <property type="entry name" value="Beta-lactamase"/>
    <property type="match status" value="1"/>
</dbReference>
<feature type="domain" description="Beta-lactamase-related" evidence="2">
    <location>
        <begin position="61"/>
        <end position="136"/>
    </location>
</feature>
<evidence type="ECO:0000259" key="2">
    <source>
        <dbReference type="Pfam" id="PF00144"/>
    </source>
</evidence>
<sequence>MRGLCGLIGMAMLAWAGQAMAQRDAVHASRVTPQSSRPVAHILDKSDVDAWLDGYMPYALQRGDAAGAVVVVVKDGKILTKRGFGYADVATRRPVDPDMTLFRQASISKLITWTAVMQMVERGKIDLDRDVNAYLDFKIPDRSASPSRCVTS</sequence>
<evidence type="ECO:0000313" key="3">
    <source>
        <dbReference type="EMBL" id="BBF71699.1"/>
    </source>
</evidence>
<dbReference type="RefSeq" id="WP_261937325.1">
    <property type="nucleotide sequence ID" value="NZ_AP018818.1"/>
</dbReference>
<dbReference type="PANTHER" id="PTHR46825:SF9">
    <property type="entry name" value="BETA-LACTAMASE-RELATED DOMAIN-CONTAINING PROTEIN"/>
    <property type="match status" value="1"/>
</dbReference>
<name>A0ABN5WHC2_9SPHN</name>
<dbReference type="EMBL" id="AP018818">
    <property type="protein sequence ID" value="BBF71699.1"/>
    <property type="molecule type" value="Genomic_DNA"/>
</dbReference>
<reference evidence="3" key="1">
    <citation type="submission" date="2018-07" db="EMBL/GenBank/DDBJ databases">
        <title>Complete genome sequence of Sphingomonas bisphenolicum strain AO1, a bisphenol A degradative bacterium isolated from Japanese farm field.</title>
        <authorList>
            <person name="Murakami M."/>
            <person name="Koh M."/>
            <person name="Koba S."/>
            <person name="Matsumura Y."/>
        </authorList>
    </citation>
    <scope>NUCLEOTIDE SEQUENCE</scope>
    <source>
        <strain evidence="3">AO1</strain>
    </source>
</reference>
<evidence type="ECO:0000256" key="1">
    <source>
        <dbReference type="SAM" id="SignalP"/>
    </source>
</evidence>
<proteinExistence type="predicted"/>
<protein>
    <recommendedName>
        <fullName evidence="2">Beta-lactamase-related domain-containing protein</fullName>
    </recommendedName>
</protein>
<dbReference type="SUPFAM" id="SSF56601">
    <property type="entry name" value="beta-lactamase/transpeptidase-like"/>
    <property type="match status" value="1"/>
</dbReference>
<accession>A0ABN5WHC2</accession>
<feature type="signal peptide" evidence="1">
    <location>
        <begin position="1"/>
        <end position="21"/>
    </location>
</feature>
<dbReference type="InterPro" id="IPR012338">
    <property type="entry name" value="Beta-lactam/transpept-like"/>
</dbReference>
<keyword evidence="1" id="KW-0732">Signal</keyword>